<dbReference type="Proteomes" id="UP001145114">
    <property type="component" value="Unassembled WGS sequence"/>
</dbReference>
<sequence>MILERFPRLTKWLFGDPVCHIDSGILKMLEDLYEVLFSRVNVEYFYRSRGKDPREAYFSEIQADICSKFGLDSAVLDLGSSTLEDPNAIRRVSSTPVKQTYQVEGPTTRSKTKRPRPSGPRVGRPQLHTAQV</sequence>
<feature type="non-terminal residue" evidence="1">
    <location>
        <position position="132"/>
    </location>
</feature>
<protein>
    <submittedName>
        <fullName evidence="1">Uncharacterized protein</fullName>
    </submittedName>
</protein>
<name>A0ACC1HSD8_9FUNG</name>
<keyword evidence="2" id="KW-1185">Reference proteome</keyword>
<gene>
    <name evidence="1" type="ORF">EV182_001978</name>
</gene>
<evidence type="ECO:0000313" key="2">
    <source>
        <dbReference type="Proteomes" id="UP001145114"/>
    </source>
</evidence>
<evidence type="ECO:0000313" key="1">
    <source>
        <dbReference type="EMBL" id="KAJ1679475.1"/>
    </source>
</evidence>
<proteinExistence type="predicted"/>
<organism evidence="1 2">
    <name type="scientific">Spiromyces aspiralis</name>
    <dbReference type="NCBI Taxonomy" id="68401"/>
    <lineage>
        <taxon>Eukaryota</taxon>
        <taxon>Fungi</taxon>
        <taxon>Fungi incertae sedis</taxon>
        <taxon>Zoopagomycota</taxon>
        <taxon>Kickxellomycotina</taxon>
        <taxon>Kickxellomycetes</taxon>
        <taxon>Kickxellales</taxon>
        <taxon>Kickxellaceae</taxon>
        <taxon>Spiromyces</taxon>
    </lineage>
</organism>
<comment type="caution">
    <text evidence="1">The sequence shown here is derived from an EMBL/GenBank/DDBJ whole genome shotgun (WGS) entry which is preliminary data.</text>
</comment>
<reference evidence="1" key="1">
    <citation type="submission" date="2022-06" db="EMBL/GenBank/DDBJ databases">
        <title>Phylogenomic reconstructions and comparative analyses of Kickxellomycotina fungi.</title>
        <authorList>
            <person name="Reynolds N.K."/>
            <person name="Stajich J.E."/>
            <person name="Barry K."/>
            <person name="Grigoriev I.V."/>
            <person name="Crous P."/>
            <person name="Smith M.E."/>
        </authorList>
    </citation>
    <scope>NUCLEOTIDE SEQUENCE</scope>
    <source>
        <strain evidence="1">RSA 2271</strain>
    </source>
</reference>
<accession>A0ACC1HSD8</accession>
<dbReference type="EMBL" id="JAMZIH010000360">
    <property type="protein sequence ID" value="KAJ1679475.1"/>
    <property type="molecule type" value="Genomic_DNA"/>
</dbReference>